<feature type="signal peptide" evidence="2">
    <location>
        <begin position="1"/>
        <end position="17"/>
    </location>
</feature>
<organism evidence="3 4">
    <name type="scientific">Ustilaginoidea virens</name>
    <name type="common">Rice false smut fungus</name>
    <name type="synonym">Villosiclava virens</name>
    <dbReference type="NCBI Taxonomy" id="1159556"/>
    <lineage>
        <taxon>Eukaryota</taxon>
        <taxon>Fungi</taxon>
        <taxon>Dikarya</taxon>
        <taxon>Ascomycota</taxon>
        <taxon>Pezizomycotina</taxon>
        <taxon>Sordariomycetes</taxon>
        <taxon>Hypocreomycetidae</taxon>
        <taxon>Hypocreales</taxon>
        <taxon>Clavicipitaceae</taxon>
        <taxon>Ustilaginoidea</taxon>
    </lineage>
</organism>
<dbReference type="AlphaFoldDB" id="A0A8E5HTE0"/>
<evidence type="ECO:0000313" key="3">
    <source>
        <dbReference type="EMBL" id="QUC21295.1"/>
    </source>
</evidence>
<dbReference type="EMBL" id="CP072756">
    <property type="protein sequence ID" value="QUC21295.1"/>
    <property type="molecule type" value="Genomic_DNA"/>
</dbReference>
<keyword evidence="2" id="KW-0732">Signal</keyword>
<accession>A0A8E5HTE0</accession>
<dbReference type="KEGG" id="uvi:66066315"/>
<keyword evidence="4" id="KW-1185">Reference proteome</keyword>
<feature type="chain" id="PRO_5034147269" description="Chitin-binding type-2 domain-containing protein" evidence="2">
    <location>
        <begin position="18"/>
        <end position="186"/>
    </location>
</feature>
<name>A0A8E5HTE0_USTVR</name>
<gene>
    <name evidence="3" type="ORF">UV8b_05538</name>
</gene>
<evidence type="ECO:0008006" key="5">
    <source>
        <dbReference type="Google" id="ProtNLM"/>
    </source>
</evidence>
<feature type="compositionally biased region" description="Pro residues" evidence="1">
    <location>
        <begin position="28"/>
        <end position="74"/>
    </location>
</feature>
<feature type="region of interest" description="Disordered" evidence="1">
    <location>
        <begin position="15"/>
        <end position="81"/>
    </location>
</feature>
<evidence type="ECO:0000256" key="2">
    <source>
        <dbReference type="SAM" id="SignalP"/>
    </source>
</evidence>
<evidence type="ECO:0000313" key="4">
    <source>
        <dbReference type="Proteomes" id="UP000027002"/>
    </source>
</evidence>
<dbReference type="Proteomes" id="UP000027002">
    <property type="component" value="Chromosome 4"/>
</dbReference>
<sequence>MKATILAILTLSSFGLAAPPKLDDGGKPGPPGGGPAASPSPPAPSPSPPAPGGPQPSGPQPGDPQPGPPTPPNPNSRHGLGAIGAVGIGILSGQADANDCRTWKNGCAQPNCPLNQSFIGGYCQDTNSPRISCFRGQMWDSLKRECVIIPAGQPGTTIRIEDEKVSSAHILSQCFAFLDYFVSSYG</sequence>
<dbReference type="RefSeq" id="XP_042998968.1">
    <property type="nucleotide sequence ID" value="XM_043143035.1"/>
</dbReference>
<dbReference type="GeneID" id="66066315"/>
<reference evidence="3" key="1">
    <citation type="submission" date="2020-03" db="EMBL/GenBank/DDBJ databases">
        <title>A mixture of massive structural variations and highly conserved coding sequences in Ustilaginoidea virens genome.</title>
        <authorList>
            <person name="Zhang K."/>
            <person name="Zhao Z."/>
            <person name="Zhang Z."/>
            <person name="Li Y."/>
            <person name="Hsiang T."/>
            <person name="Sun W."/>
        </authorList>
    </citation>
    <scope>NUCLEOTIDE SEQUENCE</scope>
    <source>
        <strain evidence="3">UV-8b</strain>
    </source>
</reference>
<protein>
    <recommendedName>
        <fullName evidence="5">Chitin-binding type-2 domain-containing protein</fullName>
    </recommendedName>
</protein>
<evidence type="ECO:0000256" key="1">
    <source>
        <dbReference type="SAM" id="MobiDB-lite"/>
    </source>
</evidence>
<proteinExistence type="predicted"/>